<feature type="transmembrane region" description="Helical" evidence="1">
    <location>
        <begin position="76"/>
        <end position="100"/>
    </location>
</feature>
<organism evidence="2 3">
    <name type="scientific">Bicyclus anynana</name>
    <name type="common">Squinting bush brown butterfly</name>
    <dbReference type="NCBI Taxonomy" id="110368"/>
    <lineage>
        <taxon>Eukaryota</taxon>
        <taxon>Metazoa</taxon>
        <taxon>Ecdysozoa</taxon>
        <taxon>Arthropoda</taxon>
        <taxon>Hexapoda</taxon>
        <taxon>Insecta</taxon>
        <taxon>Pterygota</taxon>
        <taxon>Neoptera</taxon>
        <taxon>Endopterygota</taxon>
        <taxon>Lepidoptera</taxon>
        <taxon>Glossata</taxon>
        <taxon>Ditrysia</taxon>
        <taxon>Papilionoidea</taxon>
        <taxon>Nymphalidae</taxon>
        <taxon>Satyrinae</taxon>
        <taxon>Satyrini</taxon>
        <taxon>Mycalesina</taxon>
        <taxon>Bicyclus</taxon>
    </lineage>
</organism>
<keyword evidence="2" id="KW-1185">Reference proteome</keyword>
<keyword evidence="1" id="KW-0472">Membrane</keyword>
<feature type="transmembrane region" description="Helical" evidence="1">
    <location>
        <begin position="121"/>
        <end position="139"/>
    </location>
</feature>
<dbReference type="OrthoDB" id="419711at2759"/>
<dbReference type="PANTHER" id="PTHR12242:SF49">
    <property type="entry name" value="HEADBUTT, ISOFORM E"/>
    <property type="match status" value="1"/>
</dbReference>
<reference evidence="2" key="2">
    <citation type="submission" date="2025-05" db="UniProtKB">
        <authorList>
            <consortium name="RefSeq"/>
        </authorList>
    </citation>
    <scope>NUCLEOTIDE SEQUENCE [LARGE SCALE GENOMIC DNA]</scope>
</reference>
<feature type="transmembrane region" description="Helical" evidence="1">
    <location>
        <begin position="48"/>
        <end position="70"/>
    </location>
</feature>
<evidence type="ECO:0000256" key="1">
    <source>
        <dbReference type="SAM" id="Phobius"/>
    </source>
</evidence>
<dbReference type="RefSeq" id="XP_052739282.1">
    <property type="nucleotide sequence ID" value="XM_052883322.1"/>
</dbReference>
<keyword evidence="1" id="KW-1133">Transmembrane helix</keyword>
<keyword evidence="1" id="KW-0812">Transmembrane</keyword>
<sequence>MEMKMTKLEKWKEEAPTNCYACCTAALKEENDTPDQFGRSWRGRLSPLFWRVPIFVWSVAIISWSTAYFWGPREMFLLYMTHWGLILIFLESLFGIIVTVKKINGSLPDDKGLPWYVRTYWVLYNITVPVAFLITLFYWAVLRAPGKKINYAPNPILDVMLHGVNSGLMFVELMMSAHPSRLLHVMQPLYFALAYLLFTVAYYISGGLDPWGNAFIYPVINWAKPIQTLVVVTLTALFLALMHILTVGVAAARNFIARKCLKDKSGEYNDAFEA</sequence>
<dbReference type="InterPro" id="IPR049352">
    <property type="entry name" value="Rost"/>
</dbReference>
<dbReference type="AlphaFoldDB" id="A0A6J1MJZ4"/>
<dbReference type="KEGG" id="bany:112044249"/>
<name>A0A6J1MJZ4_BICAN</name>
<feature type="transmembrane region" description="Helical" evidence="1">
    <location>
        <begin position="189"/>
        <end position="206"/>
    </location>
</feature>
<dbReference type="PANTHER" id="PTHR12242">
    <property type="entry name" value="OS02G0130600 PROTEIN-RELATED"/>
    <property type="match status" value="1"/>
</dbReference>
<dbReference type="GeneID" id="112044249"/>
<feature type="transmembrane region" description="Helical" evidence="1">
    <location>
        <begin position="226"/>
        <end position="252"/>
    </location>
</feature>
<protein>
    <submittedName>
        <fullName evidence="4">Protein rolling stone isoform X1</fullName>
    </submittedName>
    <submittedName>
        <fullName evidence="3">Protein rolling stone-like isoform X1</fullName>
    </submittedName>
</protein>
<dbReference type="Proteomes" id="UP001652582">
    <property type="component" value="Chromosome 1"/>
</dbReference>
<accession>A0A6J1MJZ4</accession>
<evidence type="ECO:0000313" key="2">
    <source>
        <dbReference type="Proteomes" id="UP001652582"/>
    </source>
</evidence>
<dbReference type="GO" id="GO:0016020">
    <property type="term" value="C:membrane"/>
    <property type="evidence" value="ECO:0007669"/>
    <property type="project" value="TreeGrafter"/>
</dbReference>
<gene>
    <name evidence="3 4" type="primary">LOC112044249</name>
</gene>
<dbReference type="Pfam" id="PF21534">
    <property type="entry name" value="Rost"/>
    <property type="match status" value="1"/>
</dbReference>
<evidence type="ECO:0000313" key="3">
    <source>
        <dbReference type="RefSeq" id="XP_023935795.1"/>
    </source>
</evidence>
<dbReference type="RefSeq" id="XP_023935795.1">
    <property type="nucleotide sequence ID" value="XM_024080027.1"/>
</dbReference>
<reference evidence="3" key="1">
    <citation type="submission" date="2025-04" db="UniProtKB">
        <authorList>
            <consortium name="RefSeq"/>
        </authorList>
    </citation>
    <scope>IDENTIFICATION</scope>
</reference>
<evidence type="ECO:0000313" key="4">
    <source>
        <dbReference type="RefSeq" id="XP_052739282.1"/>
    </source>
</evidence>
<proteinExistence type="predicted"/>